<feature type="domain" description="AB hydrolase-1" evidence="2">
    <location>
        <begin position="61"/>
        <end position="289"/>
    </location>
</feature>
<dbReference type="InterPro" id="IPR000073">
    <property type="entry name" value="AB_hydrolase_1"/>
</dbReference>
<reference evidence="4" key="1">
    <citation type="submission" date="2016-10" db="EMBL/GenBank/DDBJ databases">
        <authorList>
            <person name="Varghese N."/>
            <person name="Submissions S."/>
        </authorList>
    </citation>
    <scope>NUCLEOTIDE SEQUENCE [LARGE SCALE GENOMIC DNA]</scope>
    <source>
        <strain evidence="4">DSM 45421</strain>
    </source>
</reference>
<dbReference type="InterPro" id="IPR050266">
    <property type="entry name" value="AB_hydrolase_sf"/>
</dbReference>
<dbReference type="EMBL" id="FMZF01000008">
    <property type="protein sequence ID" value="SDD47403.1"/>
    <property type="molecule type" value="Genomic_DNA"/>
</dbReference>
<dbReference type="Gene3D" id="3.40.50.1820">
    <property type="entry name" value="alpha/beta hydrolase"/>
    <property type="match status" value="1"/>
</dbReference>
<dbReference type="Pfam" id="PF12697">
    <property type="entry name" value="Abhydrolase_6"/>
    <property type="match status" value="1"/>
</dbReference>
<evidence type="ECO:0000313" key="3">
    <source>
        <dbReference type="EMBL" id="SDD47403.1"/>
    </source>
</evidence>
<feature type="region of interest" description="Disordered" evidence="1">
    <location>
        <begin position="1"/>
        <end position="25"/>
    </location>
</feature>
<dbReference type="GO" id="GO:0016020">
    <property type="term" value="C:membrane"/>
    <property type="evidence" value="ECO:0007669"/>
    <property type="project" value="TreeGrafter"/>
</dbReference>
<name>A0A1G6V1M7_9ACTN</name>
<feature type="compositionally biased region" description="Pro residues" evidence="1">
    <location>
        <begin position="10"/>
        <end position="24"/>
    </location>
</feature>
<sequence length="307" mass="33318">MMADRWSTPEEPPVSAPDPDPAGPPAWFVQALAAAPAHREVAVDGTPVHYRVWGEPGRPGLVLVHGGAAHSGWWDHVAPQLHSHRVVALDLSGHGDSGRRASYDMATWAREVVAVAAAEDLDRPVVLGHSMGGWVSLVAGVEHPGAVSAVAVIDAPLVSRPPEEDRLRERRRPHRRYPTAEEALARFRTLPPQDVLLPHVREHVARGSLRREEDGWTWKFDPQLWGPPPLLAELLPQLTRPAALFRCEKGLVDRAMAAEMAALTAGGLPVVDLPDAGHHPMLDRPLALVTGIRTLLAFWPHGGPARG</sequence>
<dbReference type="OrthoDB" id="2987348at2"/>
<dbReference type="STRING" id="1190417.SAMN05660690_4302"/>
<keyword evidence="4" id="KW-1185">Reference proteome</keyword>
<evidence type="ECO:0000259" key="2">
    <source>
        <dbReference type="Pfam" id="PF12697"/>
    </source>
</evidence>
<accession>A0A1G6V1M7</accession>
<evidence type="ECO:0000256" key="1">
    <source>
        <dbReference type="SAM" id="MobiDB-lite"/>
    </source>
</evidence>
<dbReference type="SUPFAM" id="SSF53474">
    <property type="entry name" value="alpha/beta-Hydrolases"/>
    <property type="match status" value="1"/>
</dbReference>
<dbReference type="PRINTS" id="PR00111">
    <property type="entry name" value="ABHYDROLASE"/>
</dbReference>
<dbReference type="PANTHER" id="PTHR43798">
    <property type="entry name" value="MONOACYLGLYCEROL LIPASE"/>
    <property type="match status" value="1"/>
</dbReference>
<dbReference type="AlphaFoldDB" id="A0A1G6V1M7"/>
<dbReference type="InterPro" id="IPR029058">
    <property type="entry name" value="AB_hydrolase_fold"/>
</dbReference>
<protein>
    <submittedName>
        <fullName evidence="3">Pimeloyl-ACP methyl ester carboxylesterase</fullName>
    </submittedName>
</protein>
<evidence type="ECO:0000313" key="4">
    <source>
        <dbReference type="Proteomes" id="UP000199416"/>
    </source>
</evidence>
<dbReference type="PANTHER" id="PTHR43798:SF33">
    <property type="entry name" value="HYDROLASE, PUTATIVE (AFU_ORTHOLOGUE AFUA_2G14860)-RELATED"/>
    <property type="match status" value="1"/>
</dbReference>
<gene>
    <name evidence="3" type="ORF">SAMN05660690_4302</name>
</gene>
<dbReference type="Proteomes" id="UP000199416">
    <property type="component" value="Unassembled WGS sequence"/>
</dbReference>
<dbReference type="GO" id="GO:0003824">
    <property type="term" value="F:catalytic activity"/>
    <property type="evidence" value="ECO:0007669"/>
    <property type="project" value="UniProtKB-ARBA"/>
</dbReference>
<proteinExistence type="predicted"/>
<organism evidence="3 4">
    <name type="scientific">Geodermatophilus telluris</name>
    <dbReference type="NCBI Taxonomy" id="1190417"/>
    <lineage>
        <taxon>Bacteria</taxon>
        <taxon>Bacillati</taxon>
        <taxon>Actinomycetota</taxon>
        <taxon>Actinomycetes</taxon>
        <taxon>Geodermatophilales</taxon>
        <taxon>Geodermatophilaceae</taxon>
        <taxon>Geodermatophilus</taxon>
    </lineage>
</organism>